<dbReference type="PANTHER" id="PTHR40940:SF2">
    <property type="entry name" value="BATD"/>
    <property type="match status" value="1"/>
</dbReference>
<dbReference type="InterPro" id="IPR025738">
    <property type="entry name" value="BatD"/>
</dbReference>
<keyword evidence="3" id="KW-0732">Signal</keyword>
<name>A0ABU1AR74_9BACT</name>
<feature type="compositionally biased region" description="Polar residues" evidence="1">
    <location>
        <begin position="419"/>
        <end position="436"/>
    </location>
</feature>
<dbReference type="RefSeq" id="WP_308948634.1">
    <property type="nucleotide sequence ID" value="NZ_JARXHW010000005.1"/>
</dbReference>
<keyword evidence="2" id="KW-1133">Transmembrane helix</keyword>
<organism evidence="4 5">
    <name type="scientific">Thalassobacterium maritimum</name>
    <dbReference type="NCBI Taxonomy" id="3041265"/>
    <lineage>
        <taxon>Bacteria</taxon>
        <taxon>Pseudomonadati</taxon>
        <taxon>Verrucomicrobiota</taxon>
        <taxon>Opitutia</taxon>
        <taxon>Puniceicoccales</taxon>
        <taxon>Coraliomargaritaceae</taxon>
        <taxon>Thalassobacterium</taxon>
    </lineage>
</organism>
<keyword evidence="2" id="KW-0472">Membrane</keyword>
<gene>
    <name evidence="4" type="ORF">QEH52_03395</name>
</gene>
<protein>
    <submittedName>
        <fullName evidence="4">BatD family protein</fullName>
    </submittedName>
</protein>
<feature type="signal peptide" evidence="3">
    <location>
        <begin position="1"/>
        <end position="21"/>
    </location>
</feature>
<evidence type="ECO:0000313" key="4">
    <source>
        <dbReference type="EMBL" id="MDQ8206538.1"/>
    </source>
</evidence>
<dbReference type="Pfam" id="PF13584">
    <property type="entry name" value="BatD"/>
    <property type="match status" value="2"/>
</dbReference>
<feature type="region of interest" description="Disordered" evidence="1">
    <location>
        <begin position="400"/>
        <end position="439"/>
    </location>
</feature>
<comment type="caution">
    <text evidence="4">The sequence shown here is derived from an EMBL/GenBank/DDBJ whole genome shotgun (WGS) entry which is preliminary data.</text>
</comment>
<feature type="transmembrane region" description="Helical" evidence="2">
    <location>
        <begin position="471"/>
        <end position="489"/>
    </location>
</feature>
<accession>A0ABU1AR74</accession>
<dbReference type="EMBL" id="JARXHW010000005">
    <property type="protein sequence ID" value="MDQ8206538.1"/>
    <property type="molecule type" value="Genomic_DNA"/>
</dbReference>
<reference evidence="4 5" key="1">
    <citation type="submission" date="2023-04" db="EMBL/GenBank/DDBJ databases">
        <title>A novel bacteria isolated from coastal sediment.</title>
        <authorList>
            <person name="Liu X.-J."/>
            <person name="Du Z.-J."/>
        </authorList>
    </citation>
    <scope>NUCLEOTIDE SEQUENCE [LARGE SCALE GENOMIC DNA]</scope>
    <source>
        <strain evidence="4 5">SDUM461003</strain>
    </source>
</reference>
<keyword evidence="2" id="KW-0812">Transmembrane</keyword>
<feature type="chain" id="PRO_5046982459" evidence="3">
    <location>
        <begin position="22"/>
        <end position="607"/>
    </location>
</feature>
<dbReference type="Proteomes" id="UP001225316">
    <property type="component" value="Unassembled WGS sequence"/>
</dbReference>
<proteinExistence type="predicted"/>
<evidence type="ECO:0000256" key="1">
    <source>
        <dbReference type="SAM" id="MobiDB-lite"/>
    </source>
</evidence>
<evidence type="ECO:0000256" key="2">
    <source>
        <dbReference type="SAM" id="Phobius"/>
    </source>
</evidence>
<evidence type="ECO:0000256" key="3">
    <source>
        <dbReference type="SAM" id="SignalP"/>
    </source>
</evidence>
<evidence type="ECO:0000313" key="5">
    <source>
        <dbReference type="Proteomes" id="UP001225316"/>
    </source>
</evidence>
<keyword evidence="5" id="KW-1185">Reference proteome</keyword>
<dbReference type="PANTHER" id="PTHR40940">
    <property type="entry name" value="PROTEIN BATD-RELATED"/>
    <property type="match status" value="1"/>
</dbReference>
<sequence length="607" mass="67867">MHRLQLFLSLSLTLLALSASAQIHVTARFNPPRIAMGDKSQYVVEIKETDSSQKPEIERVTSLPIPQAGGLELSNGRTSTSQQTSIINGTAEYSVTQQLIIDAKPPRVGKFSIPSYVFQYKGETYRVPAATLETVERSADAGPTTDELIFLKAETPEQLYVGQTTAIELKLYVSEDVRLTSLNSFDRSADGFTISELPESQQSREFYNGRQYQVYNWPLTITPIQTGEQDLSFQFTISANIPGQNNRRDPFGRRGFGGSLFDDLFGQSERFTVYNEPTQVEVLALPTADQPDSFTGAIGDFSMKVYTDRDHTQVGEPIMLSIEISGQGNFERINGPNIPNNQEWRSYEPESQFSAHNPGNVLRGTKRFDYVMIPNQAGSIEIPEISFAYYAPESERYTELSSPPIPIEVSPSDKPTPAPINNQLPTTETTNSTSARPLQKELSIEDALLTLDYRPQNNPTFNSSKLQKTSIWLINTIIAAALLATALWMRHKRRLKEDASYADLQAAKHERRTLAKSAQQATDSEQFYAHAQNAVRLAVTCRTQQNLRTANINELVAQLEQQQIPEPIISQTRELFQTADAQRFAGNRTHSDLSSAKSQLERILKAI</sequence>